<reference evidence="1" key="1">
    <citation type="journal article" date="2023" name="IScience">
        <title>Live-bearing cockroach genome reveals convergent evolutionary mechanisms linked to viviparity in insects and beyond.</title>
        <authorList>
            <person name="Fouks B."/>
            <person name="Harrison M.C."/>
            <person name="Mikhailova A.A."/>
            <person name="Marchal E."/>
            <person name="English S."/>
            <person name="Carruthers M."/>
            <person name="Jennings E.C."/>
            <person name="Chiamaka E.L."/>
            <person name="Frigard R.A."/>
            <person name="Pippel M."/>
            <person name="Attardo G.M."/>
            <person name="Benoit J.B."/>
            <person name="Bornberg-Bauer E."/>
            <person name="Tobe S.S."/>
        </authorList>
    </citation>
    <scope>NUCLEOTIDE SEQUENCE</scope>
    <source>
        <strain evidence="1">Stay&amp;Tobe</strain>
    </source>
</reference>
<gene>
    <name evidence="1" type="ORF">L9F63_009338</name>
</gene>
<comment type="caution">
    <text evidence="1">The sequence shown here is derived from an EMBL/GenBank/DDBJ whole genome shotgun (WGS) entry which is preliminary data.</text>
</comment>
<sequence>NLASATILRENVRIFHPVNVMAIVTAIESYSLCSNDLIEIITAEYDVTIRNILMELNGR</sequence>
<accession>A0AAD8AMG5</accession>
<evidence type="ECO:0000313" key="1">
    <source>
        <dbReference type="EMBL" id="KAJ9600368.1"/>
    </source>
</evidence>
<proteinExistence type="predicted"/>
<organism evidence="1 2">
    <name type="scientific">Diploptera punctata</name>
    <name type="common">Pacific beetle cockroach</name>
    <dbReference type="NCBI Taxonomy" id="6984"/>
    <lineage>
        <taxon>Eukaryota</taxon>
        <taxon>Metazoa</taxon>
        <taxon>Ecdysozoa</taxon>
        <taxon>Arthropoda</taxon>
        <taxon>Hexapoda</taxon>
        <taxon>Insecta</taxon>
        <taxon>Pterygota</taxon>
        <taxon>Neoptera</taxon>
        <taxon>Polyneoptera</taxon>
        <taxon>Dictyoptera</taxon>
        <taxon>Blattodea</taxon>
        <taxon>Blaberoidea</taxon>
        <taxon>Blaberidae</taxon>
        <taxon>Diplopterinae</taxon>
        <taxon>Diploptera</taxon>
    </lineage>
</organism>
<evidence type="ECO:0000313" key="2">
    <source>
        <dbReference type="Proteomes" id="UP001233999"/>
    </source>
</evidence>
<feature type="non-terminal residue" evidence="1">
    <location>
        <position position="1"/>
    </location>
</feature>
<dbReference type="AlphaFoldDB" id="A0AAD8AMG5"/>
<dbReference type="EMBL" id="JASPKZ010000425">
    <property type="protein sequence ID" value="KAJ9600368.1"/>
    <property type="molecule type" value="Genomic_DNA"/>
</dbReference>
<feature type="non-terminal residue" evidence="1">
    <location>
        <position position="59"/>
    </location>
</feature>
<dbReference type="Proteomes" id="UP001233999">
    <property type="component" value="Unassembled WGS sequence"/>
</dbReference>
<name>A0AAD8AMG5_DIPPU</name>
<reference evidence="1" key="2">
    <citation type="submission" date="2023-05" db="EMBL/GenBank/DDBJ databases">
        <authorList>
            <person name="Fouks B."/>
        </authorList>
    </citation>
    <scope>NUCLEOTIDE SEQUENCE</scope>
    <source>
        <strain evidence="1">Stay&amp;Tobe</strain>
        <tissue evidence="1">Testes</tissue>
    </source>
</reference>
<keyword evidence="2" id="KW-1185">Reference proteome</keyword>
<protein>
    <submittedName>
        <fullName evidence="1">Uncharacterized protein</fullName>
    </submittedName>
</protein>